<keyword evidence="2" id="KW-1185">Reference proteome</keyword>
<dbReference type="RefSeq" id="WP_187723955.1">
    <property type="nucleotide sequence ID" value="NZ_CP060783.1"/>
</dbReference>
<reference evidence="1 2" key="1">
    <citation type="submission" date="2020-08" db="EMBL/GenBank/DDBJ databases">
        <title>Genome sequence of Diaphorobacter aerolatus KACC 16536T.</title>
        <authorList>
            <person name="Hyun D.-W."/>
            <person name="Bae J.-W."/>
        </authorList>
    </citation>
    <scope>NUCLEOTIDE SEQUENCE [LARGE SCALE GENOMIC DNA]</scope>
    <source>
        <strain evidence="1 2">KACC 16536</strain>
    </source>
</reference>
<evidence type="ECO:0000313" key="1">
    <source>
        <dbReference type="EMBL" id="QNP48357.1"/>
    </source>
</evidence>
<gene>
    <name evidence="1" type="ORF">H9K75_20780</name>
</gene>
<name>A0A7H0GJ91_9BURK</name>
<organism evidence="1 2">
    <name type="scientific">Diaphorobacter aerolatus</name>
    <dbReference type="NCBI Taxonomy" id="1288495"/>
    <lineage>
        <taxon>Bacteria</taxon>
        <taxon>Pseudomonadati</taxon>
        <taxon>Pseudomonadota</taxon>
        <taxon>Betaproteobacteria</taxon>
        <taxon>Burkholderiales</taxon>
        <taxon>Comamonadaceae</taxon>
        <taxon>Diaphorobacter</taxon>
    </lineage>
</organism>
<protein>
    <submittedName>
        <fullName evidence="1">Uncharacterized protein</fullName>
    </submittedName>
</protein>
<dbReference type="KEGG" id="daer:H9K75_20780"/>
<dbReference type="Proteomes" id="UP000516028">
    <property type="component" value="Chromosome"/>
</dbReference>
<evidence type="ECO:0000313" key="2">
    <source>
        <dbReference type="Proteomes" id="UP000516028"/>
    </source>
</evidence>
<accession>A0A7H0GJ91</accession>
<proteinExistence type="predicted"/>
<dbReference type="EMBL" id="CP060783">
    <property type="protein sequence ID" value="QNP48357.1"/>
    <property type="molecule type" value="Genomic_DNA"/>
</dbReference>
<sequence>MSKPNIHELADILSDLQTEELAQVIEEMNIRDLNKRLQPIIELFRDLELTKKETEVLCRKLTNINESMIFNRRNNFDLGGNND</sequence>
<dbReference type="AlphaFoldDB" id="A0A7H0GJ91"/>